<dbReference type="WBParaSite" id="nRc.2.0.1.t11680-RA">
    <property type="protein sequence ID" value="nRc.2.0.1.t11680-RA"/>
    <property type="gene ID" value="nRc.2.0.1.g11680"/>
</dbReference>
<evidence type="ECO:0000313" key="3">
    <source>
        <dbReference type="WBParaSite" id="nRc.2.0.1.t11680-RA"/>
    </source>
</evidence>
<proteinExistence type="predicted"/>
<feature type="region of interest" description="Disordered" evidence="1">
    <location>
        <begin position="1"/>
        <end position="54"/>
    </location>
</feature>
<name>A0A915IBY0_ROMCU</name>
<reference evidence="3" key="1">
    <citation type="submission" date="2022-11" db="UniProtKB">
        <authorList>
            <consortium name="WormBaseParasite"/>
        </authorList>
    </citation>
    <scope>IDENTIFICATION</scope>
</reference>
<organism evidence="2 3">
    <name type="scientific">Romanomermis culicivorax</name>
    <name type="common">Nematode worm</name>
    <dbReference type="NCBI Taxonomy" id="13658"/>
    <lineage>
        <taxon>Eukaryota</taxon>
        <taxon>Metazoa</taxon>
        <taxon>Ecdysozoa</taxon>
        <taxon>Nematoda</taxon>
        <taxon>Enoplea</taxon>
        <taxon>Dorylaimia</taxon>
        <taxon>Mermithida</taxon>
        <taxon>Mermithoidea</taxon>
        <taxon>Mermithidae</taxon>
        <taxon>Romanomermis</taxon>
    </lineage>
</organism>
<keyword evidence="2" id="KW-1185">Reference proteome</keyword>
<protein>
    <submittedName>
        <fullName evidence="3">Uncharacterized protein</fullName>
    </submittedName>
</protein>
<accession>A0A915IBY0</accession>
<evidence type="ECO:0000256" key="1">
    <source>
        <dbReference type="SAM" id="MobiDB-lite"/>
    </source>
</evidence>
<sequence length="73" mass="7959">MFGHVLLKSSPAKGSKTHRNDVVGGHHQQQNGAKNRRQSVPVGPLKESSSADRFLGKKSITREWLGLLQPASD</sequence>
<evidence type="ECO:0000313" key="2">
    <source>
        <dbReference type="Proteomes" id="UP000887565"/>
    </source>
</evidence>
<dbReference type="AlphaFoldDB" id="A0A915IBY0"/>
<dbReference type="Proteomes" id="UP000887565">
    <property type="component" value="Unplaced"/>
</dbReference>